<organism evidence="7 8">
    <name type="scientific">Candidimonas nitroreducens</name>
    <dbReference type="NCBI Taxonomy" id="683354"/>
    <lineage>
        <taxon>Bacteria</taxon>
        <taxon>Pseudomonadati</taxon>
        <taxon>Pseudomonadota</taxon>
        <taxon>Betaproteobacteria</taxon>
        <taxon>Burkholderiales</taxon>
        <taxon>Alcaligenaceae</taxon>
        <taxon>Candidimonas</taxon>
    </lineage>
</organism>
<sequence length="322" mass="34451">MTRKSLVVALMFAVLLCMPPIAYGVGNSFLINLVTQFVIYAIAAVSLDLVLGYGAMVSFGHAAFFGLGGYVVAIVAFHMDQGQTLLGWGGSESALVIWPLAMAVAALVGLVMGFLSLRTSGIQFIMITLAFAQMLYFVLIGLVVYGGDDGLSVTARNVLPGLDLGDSTVFYYVCLALMAAWVWLCRRIVGSPFGMTLRGFKQNERRSINLGYAPLRYRLSAFVISAAGTGLAGALWANYALYASPDMAGWTKSGEFMAMIVLGGMGTIFGPILGAAAYLGLEQVLTAWTENWLLFLGPILILVVLFSKRGIFGWLAGSESHD</sequence>
<dbReference type="AlphaFoldDB" id="A0A225MX41"/>
<dbReference type="PANTHER" id="PTHR30482">
    <property type="entry name" value="HIGH-AFFINITY BRANCHED-CHAIN AMINO ACID TRANSPORT SYSTEM PERMEASE"/>
    <property type="match status" value="1"/>
</dbReference>
<dbReference type="CDD" id="cd06581">
    <property type="entry name" value="TM_PBP1_LivM_like"/>
    <property type="match status" value="1"/>
</dbReference>
<protein>
    <submittedName>
        <fullName evidence="7">Branched-chain amino acid ABC transporter permease</fullName>
    </submittedName>
</protein>
<dbReference type="PANTHER" id="PTHR30482:SF17">
    <property type="entry name" value="ABC TRANSPORTER ATP-BINDING PROTEIN"/>
    <property type="match status" value="1"/>
</dbReference>
<evidence type="ECO:0000313" key="8">
    <source>
        <dbReference type="Proteomes" id="UP000214603"/>
    </source>
</evidence>
<evidence type="ECO:0000256" key="4">
    <source>
        <dbReference type="ARBA" id="ARBA00022989"/>
    </source>
</evidence>
<feature type="transmembrane region" description="Helical" evidence="6">
    <location>
        <begin position="169"/>
        <end position="189"/>
    </location>
</feature>
<name>A0A225MX41_9BURK</name>
<dbReference type="GO" id="GO:0015658">
    <property type="term" value="F:branched-chain amino acid transmembrane transporter activity"/>
    <property type="evidence" value="ECO:0007669"/>
    <property type="project" value="InterPro"/>
</dbReference>
<evidence type="ECO:0000256" key="1">
    <source>
        <dbReference type="ARBA" id="ARBA00004651"/>
    </source>
</evidence>
<feature type="transmembrane region" description="Helical" evidence="6">
    <location>
        <begin position="124"/>
        <end position="145"/>
    </location>
</feature>
<evidence type="ECO:0000256" key="6">
    <source>
        <dbReference type="SAM" id="Phobius"/>
    </source>
</evidence>
<dbReference type="InterPro" id="IPR001851">
    <property type="entry name" value="ABC_transp_permease"/>
</dbReference>
<feature type="transmembrane region" description="Helical" evidence="6">
    <location>
        <begin position="215"/>
        <end position="236"/>
    </location>
</feature>
<dbReference type="Proteomes" id="UP000214603">
    <property type="component" value="Unassembled WGS sequence"/>
</dbReference>
<gene>
    <name evidence="7" type="ORF">CEY11_04455</name>
</gene>
<evidence type="ECO:0000256" key="3">
    <source>
        <dbReference type="ARBA" id="ARBA00022692"/>
    </source>
</evidence>
<dbReference type="Pfam" id="PF02653">
    <property type="entry name" value="BPD_transp_2"/>
    <property type="match status" value="1"/>
</dbReference>
<reference evidence="8" key="1">
    <citation type="submission" date="2017-06" db="EMBL/GenBank/DDBJ databases">
        <title>Herbaspirillum phytohormonus sp. nov., isolated from the root nodule of Robinia pseudoacacia in lead-zinc mine.</title>
        <authorList>
            <person name="Fan M."/>
            <person name="Lin Y."/>
        </authorList>
    </citation>
    <scope>NUCLEOTIDE SEQUENCE [LARGE SCALE GENOMIC DNA]</scope>
    <source>
        <strain evidence="8">SC-089</strain>
    </source>
</reference>
<dbReference type="InterPro" id="IPR043428">
    <property type="entry name" value="LivM-like"/>
</dbReference>
<keyword evidence="3 6" id="KW-0812">Transmembrane</keyword>
<dbReference type="OrthoDB" id="8846334at2"/>
<keyword evidence="5 6" id="KW-0472">Membrane</keyword>
<feature type="transmembrane region" description="Helical" evidence="6">
    <location>
        <begin position="293"/>
        <end position="316"/>
    </location>
</feature>
<accession>A0A225MX41</accession>
<feature type="transmembrane region" description="Helical" evidence="6">
    <location>
        <begin position="97"/>
        <end position="117"/>
    </location>
</feature>
<keyword evidence="4 6" id="KW-1133">Transmembrane helix</keyword>
<evidence type="ECO:0000313" key="7">
    <source>
        <dbReference type="EMBL" id="OWT64141.1"/>
    </source>
</evidence>
<keyword evidence="8" id="KW-1185">Reference proteome</keyword>
<keyword evidence="2" id="KW-1003">Cell membrane</keyword>
<evidence type="ECO:0000256" key="5">
    <source>
        <dbReference type="ARBA" id="ARBA00023136"/>
    </source>
</evidence>
<evidence type="ECO:0000256" key="2">
    <source>
        <dbReference type="ARBA" id="ARBA00022475"/>
    </source>
</evidence>
<comment type="subcellular location">
    <subcellularLocation>
        <location evidence="1">Cell membrane</location>
        <topology evidence="1">Multi-pass membrane protein</topology>
    </subcellularLocation>
</comment>
<dbReference type="RefSeq" id="WP_088602723.1">
    <property type="nucleotide sequence ID" value="NZ_NJIH01000003.1"/>
</dbReference>
<comment type="caution">
    <text evidence="7">The sequence shown here is derived from an EMBL/GenBank/DDBJ whole genome shotgun (WGS) entry which is preliminary data.</text>
</comment>
<dbReference type="EMBL" id="NJIH01000003">
    <property type="protein sequence ID" value="OWT64141.1"/>
    <property type="molecule type" value="Genomic_DNA"/>
</dbReference>
<feature type="transmembrane region" description="Helical" evidence="6">
    <location>
        <begin position="58"/>
        <end position="77"/>
    </location>
</feature>
<feature type="transmembrane region" description="Helical" evidence="6">
    <location>
        <begin position="34"/>
        <end position="51"/>
    </location>
</feature>
<dbReference type="GO" id="GO:0005886">
    <property type="term" value="C:plasma membrane"/>
    <property type="evidence" value="ECO:0007669"/>
    <property type="project" value="UniProtKB-SubCell"/>
</dbReference>
<feature type="transmembrane region" description="Helical" evidence="6">
    <location>
        <begin position="256"/>
        <end position="281"/>
    </location>
</feature>
<proteinExistence type="predicted"/>